<dbReference type="GeneID" id="54411449"/>
<evidence type="ECO:0000256" key="2">
    <source>
        <dbReference type="SAM" id="Phobius"/>
    </source>
</evidence>
<keyword evidence="4" id="KW-1185">Reference proteome</keyword>
<feature type="transmembrane region" description="Helical" evidence="2">
    <location>
        <begin position="548"/>
        <end position="568"/>
    </location>
</feature>
<evidence type="ECO:0000256" key="1">
    <source>
        <dbReference type="SAM" id="MobiDB-lite"/>
    </source>
</evidence>
<sequence length="652" mass="73884">METGRQVEGRIQQQLHDEWVEEEKSAARRSWLHGYGIGRAWSIPFDRGQEEEYARRWPADDSTESDSTESDSTESDSNEGSDDGDEPIPANDTLYNWLILLWFLLVSLLFIACNLRDYANMPPPTLLQGWSPDCAPVWLHATSPDRMLAGYDRRYPDVTPPFALVHQRYKASQRCWHADRNRKHTANALHVVLPTANGREYVDNENNLAITRRLDHALSMLTDCRGFPCKGIFSSEASFERWDWLARPDDNLPVQGTSCTRCRLRDAVKQVLHAAIDPSFTDTYMAAYPKTWADLESYCPCDLSTAWAALVQFHAHVPQPFAIHPFYTSRDSSLYAHNDPYSWYLWLRGNSFFWPWRRTNINELSDDEFMSLHVAGYWDAFMPRMAGRRDVGGREVRRQRGVALSRGMKRMIEEECGRYPPRKGDDLGREDCFDIIFAHATLPSSVPLHTSSPTPLILLISIAPAYLHPSNPNLPRKATYHDVPLVFTSHPHRPRPDSNLHFFDITHYQNNTFTLRAARTALLRLIGIPWLPILVLEPLGAAVAHRKVLGVVVVCIWSVAVAGALVWIPRTVDWDLGFDSEEVGVEPVKTTTTTTMTTMMTMKTAMWVPEREDLSSVVGTVVQMSAPVTSAEGWSNDGEDEEGRLNDGADGG</sequence>
<keyword evidence="2" id="KW-1133">Transmembrane helix</keyword>
<evidence type="ECO:0000313" key="4">
    <source>
        <dbReference type="Proteomes" id="UP000799771"/>
    </source>
</evidence>
<feature type="compositionally biased region" description="Acidic residues" evidence="1">
    <location>
        <begin position="61"/>
        <end position="86"/>
    </location>
</feature>
<feature type="region of interest" description="Disordered" evidence="1">
    <location>
        <begin position="629"/>
        <end position="652"/>
    </location>
</feature>
<name>A0A6A5ZXM0_9PLEO</name>
<proteinExistence type="predicted"/>
<dbReference type="RefSeq" id="XP_033518159.1">
    <property type="nucleotide sequence ID" value="XM_033671017.1"/>
</dbReference>
<feature type="region of interest" description="Disordered" evidence="1">
    <location>
        <begin position="52"/>
        <end position="87"/>
    </location>
</feature>
<gene>
    <name evidence="3" type="ORF">P153DRAFT_391182</name>
</gene>
<feature type="transmembrane region" description="Helical" evidence="2">
    <location>
        <begin position="521"/>
        <end position="542"/>
    </location>
</feature>
<protein>
    <submittedName>
        <fullName evidence="3">Uncharacterized protein</fullName>
    </submittedName>
</protein>
<organism evidence="3 4">
    <name type="scientific">Dothidotthia symphoricarpi CBS 119687</name>
    <dbReference type="NCBI Taxonomy" id="1392245"/>
    <lineage>
        <taxon>Eukaryota</taxon>
        <taxon>Fungi</taxon>
        <taxon>Dikarya</taxon>
        <taxon>Ascomycota</taxon>
        <taxon>Pezizomycotina</taxon>
        <taxon>Dothideomycetes</taxon>
        <taxon>Pleosporomycetidae</taxon>
        <taxon>Pleosporales</taxon>
        <taxon>Dothidotthiaceae</taxon>
        <taxon>Dothidotthia</taxon>
    </lineage>
</organism>
<feature type="compositionally biased region" description="Basic and acidic residues" evidence="1">
    <location>
        <begin position="643"/>
        <end position="652"/>
    </location>
</feature>
<dbReference type="EMBL" id="ML977522">
    <property type="protein sequence ID" value="KAF2123765.1"/>
    <property type="molecule type" value="Genomic_DNA"/>
</dbReference>
<keyword evidence="2" id="KW-0812">Transmembrane</keyword>
<accession>A0A6A5ZXM0</accession>
<feature type="transmembrane region" description="Helical" evidence="2">
    <location>
        <begin position="94"/>
        <end position="115"/>
    </location>
</feature>
<dbReference type="AlphaFoldDB" id="A0A6A5ZXM0"/>
<dbReference type="Proteomes" id="UP000799771">
    <property type="component" value="Unassembled WGS sequence"/>
</dbReference>
<reference evidence="3" key="1">
    <citation type="journal article" date="2020" name="Stud. Mycol.">
        <title>101 Dothideomycetes genomes: a test case for predicting lifestyles and emergence of pathogens.</title>
        <authorList>
            <person name="Haridas S."/>
            <person name="Albert R."/>
            <person name="Binder M."/>
            <person name="Bloem J."/>
            <person name="Labutti K."/>
            <person name="Salamov A."/>
            <person name="Andreopoulos B."/>
            <person name="Baker S."/>
            <person name="Barry K."/>
            <person name="Bills G."/>
            <person name="Bluhm B."/>
            <person name="Cannon C."/>
            <person name="Castanera R."/>
            <person name="Culley D."/>
            <person name="Daum C."/>
            <person name="Ezra D."/>
            <person name="Gonzalez J."/>
            <person name="Henrissat B."/>
            <person name="Kuo A."/>
            <person name="Liang C."/>
            <person name="Lipzen A."/>
            <person name="Lutzoni F."/>
            <person name="Magnuson J."/>
            <person name="Mondo S."/>
            <person name="Nolan M."/>
            <person name="Ohm R."/>
            <person name="Pangilinan J."/>
            <person name="Park H.-J."/>
            <person name="Ramirez L."/>
            <person name="Alfaro M."/>
            <person name="Sun H."/>
            <person name="Tritt A."/>
            <person name="Yoshinaga Y."/>
            <person name="Zwiers L.-H."/>
            <person name="Turgeon B."/>
            <person name="Goodwin S."/>
            <person name="Spatafora J."/>
            <person name="Crous P."/>
            <person name="Grigoriev I."/>
        </authorList>
    </citation>
    <scope>NUCLEOTIDE SEQUENCE</scope>
    <source>
        <strain evidence="3">CBS 119687</strain>
    </source>
</reference>
<keyword evidence="2" id="KW-0472">Membrane</keyword>
<evidence type="ECO:0000313" key="3">
    <source>
        <dbReference type="EMBL" id="KAF2123765.1"/>
    </source>
</evidence>